<reference evidence="1" key="1">
    <citation type="submission" date="2020-11" db="EMBL/GenBank/DDBJ databases">
        <authorList>
            <person name="Whitehead M."/>
        </authorList>
    </citation>
    <scope>NUCLEOTIDE SEQUENCE</scope>
    <source>
        <strain evidence="1">EGII</strain>
    </source>
</reference>
<accession>A0A811UG92</accession>
<protein>
    <submittedName>
        <fullName evidence="1">(Mediterranean fruit fly) hypothetical protein</fullName>
    </submittedName>
</protein>
<gene>
    <name evidence="1" type="ORF">CCAP1982_LOCUS6435</name>
</gene>
<name>A0A811UG92_CERCA</name>
<dbReference type="EMBL" id="CAJHJT010000012">
    <property type="protein sequence ID" value="CAD6997811.1"/>
    <property type="molecule type" value="Genomic_DNA"/>
</dbReference>
<sequence>MRNYRKQLRGPDKCIGRATIADDGGCVAACKSIYDVAHTTVEAASSDNNNISIHKMAALPLLFCAHGRARLLYAAIELLCYASLTILRPAEIINKYPPHCMRAYATNIFANRMPHWRNEQAKFAYKFENETNWQSYVEQPRSVTRQQRTVRLGAAVWTHCTPLRTYSTSVNEYETEMSLS</sequence>
<dbReference type="Proteomes" id="UP000606786">
    <property type="component" value="Unassembled WGS sequence"/>
</dbReference>
<keyword evidence="2" id="KW-1185">Reference proteome</keyword>
<comment type="caution">
    <text evidence="1">The sequence shown here is derived from an EMBL/GenBank/DDBJ whole genome shotgun (WGS) entry which is preliminary data.</text>
</comment>
<evidence type="ECO:0000313" key="2">
    <source>
        <dbReference type="Proteomes" id="UP000606786"/>
    </source>
</evidence>
<evidence type="ECO:0000313" key="1">
    <source>
        <dbReference type="EMBL" id="CAD6997811.1"/>
    </source>
</evidence>
<proteinExistence type="predicted"/>
<organism evidence="1 2">
    <name type="scientific">Ceratitis capitata</name>
    <name type="common">Mediterranean fruit fly</name>
    <name type="synonym">Tephritis capitata</name>
    <dbReference type="NCBI Taxonomy" id="7213"/>
    <lineage>
        <taxon>Eukaryota</taxon>
        <taxon>Metazoa</taxon>
        <taxon>Ecdysozoa</taxon>
        <taxon>Arthropoda</taxon>
        <taxon>Hexapoda</taxon>
        <taxon>Insecta</taxon>
        <taxon>Pterygota</taxon>
        <taxon>Neoptera</taxon>
        <taxon>Endopterygota</taxon>
        <taxon>Diptera</taxon>
        <taxon>Brachycera</taxon>
        <taxon>Muscomorpha</taxon>
        <taxon>Tephritoidea</taxon>
        <taxon>Tephritidae</taxon>
        <taxon>Ceratitis</taxon>
        <taxon>Ceratitis</taxon>
    </lineage>
</organism>
<dbReference type="AlphaFoldDB" id="A0A811UG92"/>